<organism evidence="4 5">
    <name type="scientific">Streptococcus intermedius</name>
    <dbReference type="NCBI Taxonomy" id="1338"/>
    <lineage>
        <taxon>Bacteria</taxon>
        <taxon>Bacillati</taxon>
        <taxon>Bacillota</taxon>
        <taxon>Bacilli</taxon>
        <taxon>Lactobacillales</taxon>
        <taxon>Streptococcaceae</taxon>
        <taxon>Streptococcus</taxon>
        <taxon>Streptococcus anginosus group</taxon>
    </lineage>
</organism>
<dbReference type="RefSeq" id="WP_009568857.1">
    <property type="nucleotide sequence ID" value="NZ_AP014880.1"/>
</dbReference>
<accession>A0AAD1FJS9</accession>
<feature type="transmembrane region" description="Helical" evidence="2">
    <location>
        <begin position="114"/>
        <end position="134"/>
    </location>
</feature>
<dbReference type="PANTHER" id="PTHR36435:SF1">
    <property type="entry name" value="CAAX AMINO TERMINAL PROTEASE FAMILY PROTEIN"/>
    <property type="match status" value="1"/>
</dbReference>
<feature type="transmembrane region" description="Helical" evidence="2">
    <location>
        <begin position="7"/>
        <end position="27"/>
    </location>
</feature>
<gene>
    <name evidence="4" type="ORF">SITYG_12430</name>
</gene>
<dbReference type="GO" id="GO:0080120">
    <property type="term" value="P:CAAX-box protein maturation"/>
    <property type="evidence" value="ECO:0007669"/>
    <property type="project" value="UniProtKB-ARBA"/>
</dbReference>
<evidence type="ECO:0000256" key="1">
    <source>
        <dbReference type="ARBA" id="ARBA00009067"/>
    </source>
</evidence>
<keyword evidence="2" id="KW-0812">Transmembrane</keyword>
<evidence type="ECO:0000313" key="4">
    <source>
        <dbReference type="EMBL" id="BAW17222.1"/>
    </source>
</evidence>
<dbReference type="InterPro" id="IPR003675">
    <property type="entry name" value="Rce1/LyrA-like_dom"/>
</dbReference>
<dbReference type="Pfam" id="PF02517">
    <property type="entry name" value="Rce1-like"/>
    <property type="match status" value="1"/>
</dbReference>
<protein>
    <recommendedName>
        <fullName evidence="3">CAAX prenyl protease 2/Lysostaphin resistance protein A-like domain-containing protein</fullName>
    </recommendedName>
</protein>
<sequence>MKKNYEKLIVIFSLGILSSLWIIVLKLEILPKAYERILILIFTLILILLCYKISIRHKVVNPICRKQLEFKSALYSIAIAVVLRCFVRVFVPILGPFANDDLVDLLYAKLGEPLLLLFFIIFMPILEELCFRGIIMNYCYSMSRKGLIITCLLFGAAHATSESNPDSFIKALLFYSAMGLGMSLPYYREKKIEYSMLTHILNNALATLML</sequence>
<evidence type="ECO:0000256" key="2">
    <source>
        <dbReference type="SAM" id="Phobius"/>
    </source>
</evidence>
<feature type="domain" description="CAAX prenyl protease 2/Lysostaphin resistance protein A-like" evidence="3">
    <location>
        <begin position="113"/>
        <end position="205"/>
    </location>
</feature>
<feature type="transmembrane region" description="Helical" evidence="2">
    <location>
        <begin position="72"/>
        <end position="94"/>
    </location>
</feature>
<dbReference type="EMBL" id="AP014880">
    <property type="protein sequence ID" value="BAW17222.1"/>
    <property type="molecule type" value="Genomic_DNA"/>
</dbReference>
<keyword evidence="2" id="KW-0472">Membrane</keyword>
<dbReference type="PANTHER" id="PTHR36435">
    <property type="entry name" value="SLR1288 PROTEIN"/>
    <property type="match status" value="1"/>
</dbReference>
<dbReference type="InterPro" id="IPR052710">
    <property type="entry name" value="CAAX_protease"/>
</dbReference>
<name>A0AAD1FJS9_STRIT</name>
<proteinExistence type="inferred from homology"/>
<evidence type="ECO:0000313" key="5">
    <source>
        <dbReference type="Proteomes" id="UP000217792"/>
    </source>
</evidence>
<dbReference type="GO" id="GO:0004175">
    <property type="term" value="F:endopeptidase activity"/>
    <property type="evidence" value="ECO:0007669"/>
    <property type="project" value="UniProtKB-ARBA"/>
</dbReference>
<dbReference type="AlphaFoldDB" id="A0AAD1FJS9"/>
<evidence type="ECO:0000259" key="3">
    <source>
        <dbReference type="Pfam" id="PF02517"/>
    </source>
</evidence>
<reference evidence="4 5" key="1">
    <citation type="journal article" date="2017" name="Infect. Immun.">
        <title>Characterization of the Pathogenicity of Streptococcus intermedius TYG1620 Isolated from a Human Brain Abscess Based on the Complete Genome Sequence with Transcriptome Analysis and Transposon Mutagenesis in a Murine Subcutaneous Abscess Model.</title>
        <authorList>
            <person name="Hasegawa N."/>
            <person name="Sekizuka T."/>
            <person name="Sugi Y."/>
            <person name="Kawakami N."/>
            <person name="Ogasawara Y."/>
            <person name="Kato K."/>
            <person name="Yamashita A."/>
            <person name="Takeuchi F."/>
            <person name="Kuroda M."/>
        </authorList>
    </citation>
    <scope>NUCLEOTIDE SEQUENCE [LARGE SCALE GENOMIC DNA]</scope>
    <source>
        <strain evidence="4 5">TYG1620</strain>
    </source>
</reference>
<keyword evidence="2" id="KW-1133">Transmembrane helix</keyword>
<feature type="transmembrane region" description="Helical" evidence="2">
    <location>
        <begin position="33"/>
        <end position="51"/>
    </location>
</feature>
<comment type="similarity">
    <text evidence="1">Belongs to the UPF0177 family.</text>
</comment>
<dbReference type="Proteomes" id="UP000217792">
    <property type="component" value="Chromosome"/>
</dbReference>